<dbReference type="NCBIfam" id="TIGR01994">
    <property type="entry name" value="SUF_scaf_2"/>
    <property type="match status" value="1"/>
</dbReference>
<comment type="caution">
    <text evidence="2">The sequence shown here is derived from an EMBL/GenBank/DDBJ whole genome shotgun (WGS) entry which is preliminary data.</text>
</comment>
<dbReference type="EMBL" id="JBHSHD010000003">
    <property type="protein sequence ID" value="MFC4819345.1"/>
    <property type="molecule type" value="Genomic_DNA"/>
</dbReference>
<dbReference type="InterPro" id="IPR002871">
    <property type="entry name" value="NIF_FeS_clus_asmbl_NifU_N"/>
</dbReference>
<proteinExistence type="predicted"/>
<evidence type="ECO:0000259" key="1">
    <source>
        <dbReference type="Pfam" id="PF01592"/>
    </source>
</evidence>
<gene>
    <name evidence="2" type="primary">sufU</name>
    <name evidence="2" type="ORF">ACFO6Q_03365</name>
</gene>
<accession>A0ABV9QQP9</accession>
<evidence type="ECO:0000313" key="2">
    <source>
        <dbReference type="EMBL" id="MFC4819345.1"/>
    </source>
</evidence>
<protein>
    <submittedName>
        <fullName evidence="2">Fe-S cluster assembly sulfur transfer protein SufU</fullName>
    </submittedName>
</protein>
<feature type="domain" description="NIF system FeS cluster assembly NifU N-terminal" evidence="1">
    <location>
        <begin position="5"/>
        <end position="121"/>
    </location>
</feature>
<evidence type="ECO:0000313" key="3">
    <source>
        <dbReference type="Proteomes" id="UP001595886"/>
    </source>
</evidence>
<sequence>MNPLYAPLVLEHYRSPRGRGALAGCTHAADGVNPLCGDSLRIELRCLDGRVAGFAFSGEACAITTATASMLGELLPGLTPAEVDALAQRFARLVEYADDDPALGPLNAMRALRDHPARRKCALLPWATLQAALAGRARTSTEPESA</sequence>
<organism evidence="2 3">
    <name type="scientific">Dokdonella ginsengisoli</name>
    <dbReference type="NCBI Taxonomy" id="363846"/>
    <lineage>
        <taxon>Bacteria</taxon>
        <taxon>Pseudomonadati</taxon>
        <taxon>Pseudomonadota</taxon>
        <taxon>Gammaproteobacteria</taxon>
        <taxon>Lysobacterales</taxon>
        <taxon>Rhodanobacteraceae</taxon>
        <taxon>Dokdonella</taxon>
    </lineage>
</organism>
<keyword evidence="3" id="KW-1185">Reference proteome</keyword>
<dbReference type="Proteomes" id="UP001595886">
    <property type="component" value="Unassembled WGS sequence"/>
</dbReference>
<reference evidence="3" key="1">
    <citation type="journal article" date="2019" name="Int. J. Syst. Evol. Microbiol.">
        <title>The Global Catalogue of Microorganisms (GCM) 10K type strain sequencing project: providing services to taxonomists for standard genome sequencing and annotation.</title>
        <authorList>
            <consortium name="The Broad Institute Genomics Platform"/>
            <consortium name="The Broad Institute Genome Sequencing Center for Infectious Disease"/>
            <person name="Wu L."/>
            <person name="Ma J."/>
        </authorList>
    </citation>
    <scope>NUCLEOTIDE SEQUENCE [LARGE SCALE GENOMIC DNA]</scope>
    <source>
        <strain evidence="3">CCUG 30340</strain>
    </source>
</reference>
<dbReference type="Pfam" id="PF01592">
    <property type="entry name" value="NifU_N"/>
    <property type="match status" value="1"/>
</dbReference>
<dbReference type="Gene3D" id="3.90.1010.10">
    <property type="match status" value="1"/>
</dbReference>
<dbReference type="CDD" id="cd06664">
    <property type="entry name" value="IscU_like"/>
    <property type="match status" value="1"/>
</dbReference>
<name>A0ABV9QQP9_9GAMM</name>
<dbReference type="RefSeq" id="WP_380019104.1">
    <property type="nucleotide sequence ID" value="NZ_JBHSHD010000003.1"/>
</dbReference>
<dbReference type="SUPFAM" id="SSF82649">
    <property type="entry name" value="SufE/NifU"/>
    <property type="match status" value="1"/>
</dbReference>